<name>A0ACC2MES3_PERAE</name>
<accession>A0ACC2MES3</accession>
<reference evidence="1 2" key="1">
    <citation type="journal article" date="2022" name="Hortic Res">
        <title>A haplotype resolved chromosomal level avocado genome allows analysis of novel avocado genes.</title>
        <authorList>
            <person name="Nath O."/>
            <person name="Fletcher S.J."/>
            <person name="Hayward A."/>
            <person name="Shaw L.M."/>
            <person name="Masouleh A.K."/>
            <person name="Furtado A."/>
            <person name="Henry R.J."/>
            <person name="Mitter N."/>
        </authorList>
    </citation>
    <scope>NUCLEOTIDE SEQUENCE [LARGE SCALE GENOMIC DNA]</scope>
    <source>
        <strain evidence="2">cv. Hass</strain>
    </source>
</reference>
<gene>
    <name evidence="1" type="ORF">MRB53_005908</name>
</gene>
<dbReference type="Proteomes" id="UP001234297">
    <property type="component" value="Chromosome 2"/>
</dbReference>
<evidence type="ECO:0000313" key="2">
    <source>
        <dbReference type="Proteomes" id="UP001234297"/>
    </source>
</evidence>
<dbReference type="EMBL" id="CM056810">
    <property type="protein sequence ID" value="KAJ8644160.1"/>
    <property type="molecule type" value="Genomic_DNA"/>
</dbReference>
<keyword evidence="2" id="KW-1185">Reference proteome</keyword>
<comment type="caution">
    <text evidence="1">The sequence shown here is derived from an EMBL/GenBank/DDBJ whole genome shotgun (WGS) entry which is preliminary data.</text>
</comment>
<organism evidence="1 2">
    <name type="scientific">Persea americana</name>
    <name type="common">Avocado</name>
    <dbReference type="NCBI Taxonomy" id="3435"/>
    <lineage>
        <taxon>Eukaryota</taxon>
        <taxon>Viridiplantae</taxon>
        <taxon>Streptophyta</taxon>
        <taxon>Embryophyta</taxon>
        <taxon>Tracheophyta</taxon>
        <taxon>Spermatophyta</taxon>
        <taxon>Magnoliopsida</taxon>
        <taxon>Magnoliidae</taxon>
        <taxon>Laurales</taxon>
        <taxon>Lauraceae</taxon>
        <taxon>Persea</taxon>
    </lineage>
</organism>
<evidence type="ECO:0000313" key="1">
    <source>
        <dbReference type="EMBL" id="KAJ8644160.1"/>
    </source>
</evidence>
<proteinExistence type="predicted"/>
<sequence length="417" mass="47904">MELETESWTILERVWIVQGSRKSNVFTDFKVFFYNINFTISSNVGRGEMETERGSESAPESIVNSSPIIELPLELLLDIFSHLTLREMVLCRLFLQTLTSSSFLRLASRMPPLHLLILRPSNPHNHHHSSSILHAFDPFLNQLLRFPLDFITPFQSTKITPVASSSGLLYLWSNPHSSLIVCNPLTRRFRLLFTLGSSWSLRHATVILGSPGEVVVFNNLSALYYSPKFGLLSTYLAYKCRSPILVSKKIFALCYTGSPPWWQPNQSLWKLFSCKLQHFCRSGWERVEKDEWKALLNKLEQPHLIRGRGNNEILMAGGLRSWDVSCSTFVILRLDLDRLEWDEVGRMPKMMFKWFEDSPKLKAFGGGDWVYVSGKSVRRVAMWNSSSSDWRWLHGVDGHRKSVRKGFVFDATLTAVP</sequence>
<protein>
    <submittedName>
        <fullName evidence="1">Uncharacterized protein</fullName>
    </submittedName>
</protein>